<reference evidence="4" key="1">
    <citation type="journal article" date="2023" name="Harmful Algae">
        <title>Effects of nitrate on the saxitoxins biosynthesis revealed by sxt genes in the toxic dinoflagellate Alexandrium pacificum (group IV).</title>
        <authorList>
            <person name="Abassi S."/>
            <person name="Kim H.S."/>
            <person name="Bui Q.T.N."/>
            <person name="Ki J.S."/>
        </authorList>
    </citation>
    <scope>NUCLEOTIDE SEQUENCE</scope>
    <source>
        <strain evidence="4">LMBE-C4</strain>
    </source>
</reference>
<dbReference type="InterPro" id="IPR051338">
    <property type="entry name" value="NodU/CmcH_Carbamoyltrnsfr"/>
</dbReference>
<proteinExistence type="evidence at transcript level"/>
<dbReference type="SUPFAM" id="SSF53067">
    <property type="entry name" value="Actin-like ATPase domain"/>
    <property type="match status" value="1"/>
</dbReference>
<organism evidence="4">
    <name type="scientific">Alexandrium pacificum</name>
    <dbReference type="NCBI Taxonomy" id="1565494"/>
    <lineage>
        <taxon>Eukaryota</taxon>
        <taxon>Sar</taxon>
        <taxon>Alveolata</taxon>
        <taxon>Dinophyceae</taxon>
        <taxon>Gonyaulacales</taxon>
        <taxon>Pyrocystaceae</taxon>
        <taxon>Alexandrium</taxon>
    </lineage>
</organism>
<dbReference type="EC" id="2.1.3.-" evidence="4"/>
<gene>
    <name evidence="4" type="primary">sxtI</name>
</gene>
<dbReference type="Gene3D" id="3.90.870.20">
    <property type="entry name" value="Carbamoyltransferase, C-terminal domain"/>
    <property type="match status" value="1"/>
</dbReference>
<keyword evidence="4" id="KW-0808">Transferase</keyword>
<sequence>MALVLGLSAGPHDSGACLFRGGALLRAANEERFTRRKQDGRFPKAAIAYCLESEGLHPDDLAAVAVGWHFGAEAAEARIHKGLAELGVVPGRVRMFDHHSCHAAAALYLSPFQLPGTASGGPGAAGQSAVCLTLDGRGDFSAGKLAELRVPDSREQAAAAAWTEFRVLDSMTMFDSVGFLWAFVTAVLGFKPFRHEGKLTGLAGHGDASQTLQIFEEALRLEQGPGSSWRLRTPWHGEALDNFQLYLSGLEDGNPSLSNLESFKLCRELRRHKPADVAAGLQLATERLVLGYLERNGSARPNVCLAGGVFANVRLNMRIRADLDKVQRVFVYPNMGDGGLCVGAAALASRELGLLISAPKGNCFLGPEFRPDELREALELHLHDAELVEEWDEGAFARHVAAHVHAGNVVGFFYGAMEFGPRALGHRSLLARATDPGLCEALNTRLRRTEFMPFAPVTLRAHAAEAYLGWDAEDLEAGRHMTTCYEVSSAMRALCPAVVHVDGTARPQVVDERDGLYFQVVEAYAAASGVHSLVNTSFNVHEQPIICTPRDAVAALGSGACDMLAMYPYFLAPRLPAHAQ</sequence>
<dbReference type="PANTHER" id="PTHR34847:SF1">
    <property type="entry name" value="NODULATION PROTEIN U"/>
    <property type="match status" value="1"/>
</dbReference>
<name>A0AA49X993_9DINO</name>
<dbReference type="CDD" id="cd24100">
    <property type="entry name" value="ASKHA_NBD_MJ1051-like_N"/>
    <property type="match status" value="1"/>
</dbReference>
<accession>A0AA49X993</accession>
<feature type="domain" description="Carbamoyltransferase C-terminal" evidence="3">
    <location>
        <begin position="401"/>
        <end position="570"/>
    </location>
</feature>
<dbReference type="InterPro" id="IPR038152">
    <property type="entry name" value="Carbam_trans_C_sf"/>
</dbReference>
<feature type="domain" description="Carbamoyltransferase" evidence="2">
    <location>
        <begin position="93"/>
        <end position="345"/>
    </location>
</feature>
<evidence type="ECO:0000313" key="4">
    <source>
        <dbReference type="EMBL" id="WLJ60567.1"/>
    </source>
</evidence>
<dbReference type="Pfam" id="PF02543">
    <property type="entry name" value="Carbam_trans_N"/>
    <property type="match status" value="2"/>
</dbReference>
<dbReference type="Pfam" id="PF16861">
    <property type="entry name" value="Carbam_trans_C"/>
    <property type="match status" value="1"/>
</dbReference>
<feature type="domain" description="Carbamoyltransferase" evidence="2">
    <location>
        <begin position="4"/>
        <end position="62"/>
    </location>
</feature>
<protein>
    <submittedName>
        <fullName evidence="4">Nodulation protein NolO</fullName>
        <ecNumber evidence="4">2.1.3.-</ecNumber>
    </submittedName>
</protein>
<dbReference type="InterPro" id="IPR043129">
    <property type="entry name" value="ATPase_NBD"/>
</dbReference>
<reference evidence="4" key="2">
    <citation type="submission" date="2023-01" db="EMBL/GenBank/DDBJ databases">
        <authorList>
            <person name="Kim H."/>
            <person name="Abassi S."/>
            <person name="Ki J."/>
        </authorList>
    </citation>
    <scope>NUCLEOTIDE SEQUENCE</scope>
    <source>
        <strain evidence="4">LMBE-C4</strain>
    </source>
</reference>
<evidence type="ECO:0000259" key="3">
    <source>
        <dbReference type="Pfam" id="PF16861"/>
    </source>
</evidence>
<dbReference type="PANTHER" id="PTHR34847">
    <property type="entry name" value="NODULATION PROTEIN U"/>
    <property type="match status" value="1"/>
</dbReference>
<dbReference type="EMBL" id="OQ236596">
    <property type="protein sequence ID" value="WLJ60567.1"/>
    <property type="molecule type" value="mRNA"/>
</dbReference>
<dbReference type="InterPro" id="IPR003696">
    <property type="entry name" value="Carbtransf_dom"/>
</dbReference>
<dbReference type="AlphaFoldDB" id="A0AA49X993"/>
<dbReference type="GO" id="GO:0016740">
    <property type="term" value="F:transferase activity"/>
    <property type="evidence" value="ECO:0007669"/>
    <property type="project" value="UniProtKB-KW"/>
</dbReference>
<comment type="similarity">
    <text evidence="1">Belongs to the NodU/CmcH family.</text>
</comment>
<evidence type="ECO:0000259" key="2">
    <source>
        <dbReference type="Pfam" id="PF02543"/>
    </source>
</evidence>
<dbReference type="InterPro" id="IPR031730">
    <property type="entry name" value="Carbam_trans_C"/>
</dbReference>
<dbReference type="Gene3D" id="3.30.420.40">
    <property type="match status" value="2"/>
</dbReference>
<evidence type="ECO:0000256" key="1">
    <source>
        <dbReference type="ARBA" id="ARBA00006129"/>
    </source>
</evidence>